<name>A0A7S3D4E8_9EUKA</name>
<dbReference type="GO" id="GO:0016491">
    <property type="term" value="F:oxidoreductase activity"/>
    <property type="evidence" value="ECO:0007669"/>
    <property type="project" value="InterPro"/>
</dbReference>
<proteinExistence type="predicted"/>
<sequence>MQRLQASLPATLYRGLKEGDEVADAIVKQAAAEVPASSLSLFTLSSLPSIRAQMDKLTAANSSVPLPSPHQRLLVQRLVSRRAEQVGIVLICCSLPSAYSDGEGAEVLRLSVRLASPHLLRRRIFETLAFFWSVVFEDFEEAMGKKSTVDVLADVRLQHALARMRVGMKRRREKEEGEGEAEEEEEERRLPINQTELALTLGVFCNCVINSLRRLGLSVTEEEEEAYYAVWRSAAARMGVKQSFLPPTYSEWDKLWQAAIVPLCRPSPASVQLTSTLLDTLGGAFPVFYPNSMLQELCRVFVGNEVADRLELRPHRGWRFLFWLIGVKTAAKVGERVPFSSAAVMREERRLALRERMLSIPLLQWGMKMIGRFLFALWRTVEVKSTPDGDGSSPLSPLTFISGGEEKKSDARLTFDDIAFSSLSPPSLSARIAGFSRVESFGFKLFRHILDRSFTQL</sequence>
<evidence type="ECO:0000259" key="2">
    <source>
        <dbReference type="Pfam" id="PF09995"/>
    </source>
</evidence>
<dbReference type="EMBL" id="HBIB01010453">
    <property type="protein sequence ID" value="CAE0244509.1"/>
    <property type="molecule type" value="Transcribed_RNA"/>
</dbReference>
<reference evidence="3" key="1">
    <citation type="submission" date="2021-01" db="EMBL/GenBank/DDBJ databases">
        <authorList>
            <person name="Corre E."/>
            <person name="Pelletier E."/>
            <person name="Niang G."/>
            <person name="Scheremetjew M."/>
            <person name="Finn R."/>
            <person name="Kale V."/>
            <person name="Holt S."/>
            <person name="Cochrane G."/>
            <person name="Meng A."/>
            <person name="Brown T."/>
            <person name="Cohen L."/>
        </authorList>
    </citation>
    <scope>NUCLEOTIDE SEQUENCE</scope>
    <source>
        <strain evidence="3">NIES-2562</strain>
    </source>
</reference>
<dbReference type="AlphaFoldDB" id="A0A7S3D4E8"/>
<dbReference type="PANTHER" id="PTHR37539:SF1">
    <property type="entry name" value="ER-BOUND OXYGENASE MPAB_MPAB'_RUBBER OXYGENASE CATALYTIC DOMAIN-CONTAINING PROTEIN"/>
    <property type="match status" value="1"/>
</dbReference>
<evidence type="ECO:0000313" key="3">
    <source>
        <dbReference type="EMBL" id="CAE0244509.1"/>
    </source>
</evidence>
<feature type="domain" description="ER-bound oxygenase mpaB/mpaB'/Rubber oxygenase catalytic" evidence="2">
    <location>
        <begin position="122"/>
        <end position="324"/>
    </location>
</feature>
<feature type="region of interest" description="Disordered" evidence="1">
    <location>
        <begin position="168"/>
        <end position="189"/>
    </location>
</feature>
<organism evidence="3">
    <name type="scientific">Palpitomonas bilix</name>
    <dbReference type="NCBI Taxonomy" id="652834"/>
    <lineage>
        <taxon>Eukaryota</taxon>
        <taxon>Eukaryota incertae sedis</taxon>
    </lineage>
</organism>
<accession>A0A7S3D4E8</accession>
<dbReference type="InterPro" id="IPR037473">
    <property type="entry name" value="Lcp-like"/>
</dbReference>
<feature type="compositionally biased region" description="Acidic residues" evidence="1">
    <location>
        <begin position="176"/>
        <end position="186"/>
    </location>
</feature>
<dbReference type="PANTHER" id="PTHR37539">
    <property type="entry name" value="SECRETED PROTEIN-RELATED"/>
    <property type="match status" value="1"/>
</dbReference>
<dbReference type="InterPro" id="IPR018713">
    <property type="entry name" value="MPAB/Lcp_cat_dom"/>
</dbReference>
<dbReference type="Pfam" id="PF09995">
    <property type="entry name" value="MPAB_Lcp_cat"/>
    <property type="match status" value="1"/>
</dbReference>
<evidence type="ECO:0000256" key="1">
    <source>
        <dbReference type="SAM" id="MobiDB-lite"/>
    </source>
</evidence>
<gene>
    <name evidence="3" type="ORF">PBIL07802_LOCUS6684</name>
</gene>
<protein>
    <recommendedName>
        <fullName evidence="2">ER-bound oxygenase mpaB/mpaB'/Rubber oxygenase catalytic domain-containing protein</fullName>
    </recommendedName>
</protein>